<evidence type="ECO:0000256" key="5">
    <source>
        <dbReference type="ARBA" id="ARBA00022525"/>
    </source>
</evidence>
<evidence type="ECO:0000256" key="11">
    <source>
        <dbReference type="RuleBase" id="RU000489"/>
    </source>
</evidence>
<feature type="compositionally biased region" description="Low complexity" evidence="12">
    <location>
        <begin position="22"/>
        <end position="70"/>
    </location>
</feature>
<dbReference type="OrthoDB" id="76388at2759"/>
<reference evidence="14" key="1">
    <citation type="submission" date="2016-04" db="EMBL/GenBank/DDBJ databases">
        <authorList>
            <person name="Evans L.H."/>
            <person name="Alamgir A."/>
            <person name="Owens N."/>
            <person name="Weber N.D."/>
            <person name="Virtaneva K."/>
            <person name="Barbian K."/>
            <person name="Babar A."/>
            <person name="Rosenke K."/>
        </authorList>
    </citation>
    <scope>NUCLEOTIDE SEQUENCE</scope>
    <source>
        <strain evidence="14">UB2112</strain>
    </source>
</reference>
<feature type="region of interest" description="Disordered" evidence="12">
    <location>
        <begin position="1"/>
        <end position="116"/>
    </location>
</feature>
<evidence type="ECO:0000256" key="1">
    <source>
        <dbReference type="ARBA" id="ARBA00000822"/>
    </source>
</evidence>
<keyword evidence="8" id="KW-0119">Carbohydrate metabolism</keyword>
<protein>
    <recommendedName>
        <fullName evidence="4">chitinase</fullName>
        <ecNumber evidence="4">3.2.1.14</ecNumber>
    </recommendedName>
</protein>
<reference evidence="15" key="3">
    <citation type="submission" date="2018-08" db="EMBL/GenBank/DDBJ databases">
        <authorList>
            <person name="Guldener U."/>
        </authorList>
    </citation>
    <scope>NUCLEOTIDE SEQUENCE</scope>
    <source>
        <strain evidence="15">UB2</strain>
    </source>
</reference>
<evidence type="ECO:0000256" key="8">
    <source>
        <dbReference type="ARBA" id="ARBA00023277"/>
    </source>
</evidence>
<name>A0A1K0G8K3_9BASI</name>
<dbReference type="Pfam" id="PF00704">
    <property type="entry name" value="Glyco_hydro_18"/>
    <property type="match status" value="1"/>
</dbReference>
<evidence type="ECO:0000259" key="13">
    <source>
        <dbReference type="PROSITE" id="PS51910"/>
    </source>
</evidence>
<dbReference type="Proteomes" id="UP000179920">
    <property type="component" value="Chromosome XII"/>
</dbReference>
<dbReference type="EC" id="3.2.1.14" evidence="4"/>
<dbReference type="SMART" id="SM00636">
    <property type="entry name" value="Glyco_18"/>
    <property type="match status" value="1"/>
</dbReference>
<dbReference type="FunFam" id="3.10.50.10:FF:000005">
    <property type="entry name" value="Endochitinase B1"/>
    <property type="match status" value="1"/>
</dbReference>
<feature type="domain" description="GH18" evidence="13">
    <location>
        <begin position="123"/>
        <end position="487"/>
    </location>
</feature>
<proteinExistence type="inferred from homology"/>
<dbReference type="SUPFAM" id="SSF54556">
    <property type="entry name" value="Chitinase insertion domain"/>
    <property type="match status" value="1"/>
</dbReference>
<keyword evidence="17" id="KW-1185">Reference proteome</keyword>
<comment type="similarity">
    <text evidence="3">Belongs to the glycosyl hydrolase 18 family. Chitinase class V subfamily.</text>
</comment>
<dbReference type="CDD" id="cd06548">
    <property type="entry name" value="GH18_chitinase"/>
    <property type="match status" value="1"/>
</dbReference>
<dbReference type="GO" id="GO:0005576">
    <property type="term" value="C:extracellular region"/>
    <property type="evidence" value="ECO:0007669"/>
    <property type="project" value="UniProtKB-SubCell"/>
</dbReference>
<evidence type="ECO:0000313" key="14">
    <source>
        <dbReference type="EMBL" id="SAM84060.1"/>
    </source>
</evidence>
<comment type="subcellular location">
    <subcellularLocation>
        <location evidence="2">Secreted</location>
    </subcellularLocation>
</comment>
<dbReference type="GO" id="GO:0000272">
    <property type="term" value="P:polysaccharide catabolic process"/>
    <property type="evidence" value="ECO:0007669"/>
    <property type="project" value="UniProtKB-KW"/>
</dbReference>
<feature type="compositionally biased region" description="Low complexity" evidence="12">
    <location>
        <begin position="78"/>
        <end position="96"/>
    </location>
</feature>
<dbReference type="InterPro" id="IPR017853">
    <property type="entry name" value="GH"/>
</dbReference>
<dbReference type="InterPro" id="IPR029070">
    <property type="entry name" value="Chitinase_insertion_sf"/>
</dbReference>
<evidence type="ECO:0000313" key="15">
    <source>
        <dbReference type="EMBL" id="SYW82438.1"/>
    </source>
</evidence>
<dbReference type="Proteomes" id="UP000658997">
    <property type="component" value="Unassembled WGS sequence"/>
</dbReference>
<dbReference type="PANTHER" id="PTHR11177:SF317">
    <property type="entry name" value="CHITINASE 12-RELATED"/>
    <property type="match status" value="1"/>
</dbReference>
<feature type="compositionally biased region" description="Basic residues" evidence="12">
    <location>
        <begin position="1"/>
        <end position="12"/>
    </location>
</feature>
<accession>A0A1K0G8K3</accession>
<sequence length="510" mass="55449">MPILARLKHKLSRRFDEDKKSSSLASSLPPSPTKPSAYSTAAATDGTAADSAPAAVAPSSSSNAATPVVTPGTEASNPTAPSTASTTPPATAAPATDVNEDPENYVTDSEGHDFTTNGAVVPRVNLAYFTNWGIYGRKYGPNDVPHCSLTHILYAFADVNPETGDCFLTDLWADEQIHYAGDSWNDTGNNLYGNFKQFLLMKKKNRALKLMLSIGGWTFGPHFAPMAADPKKRARFVTTAIAILENDGLDGLDIDWEYPANAAQASNFTTLLKELRAGLTAHAAKKRDMVPYLLSIAAPCGEQMKTLEVAKMDPYLDFWNLMAYDFAGSWSAVTGHQANLWNIKGKVPSADNAVNFYISKGVVSHKIVLGIPLYGRGFENTNGPQQPYNGTGQGTWEAGNWDYKFLPVKGAKEMINTKIGASWSYDSAKKEFISYDTPENVLIKCNYIKQKRLRGAMFWEISGDATKSQGGAERSLVALTAKNMGTLEATLNHISYPFSKWDNVKAGMHK</sequence>
<dbReference type="SUPFAM" id="SSF51445">
    <property type="entry name" value="(Trans)glycosidases"/>
    <property type="match status" value="1"/>
</dbReference>
<dbReference type="InterPro" id="IPR011583">
    <property type="entry name" value="Chitinase_II/V-like_cat"/>
</dbReference>
<gene>
    <name evidence="15" type="ORF">UBRO2_04560</name>
    <name evidence="14" type="ORF">UBRO_06394</name>
</gene>
<dbReference type="PROSITE" id="PS51910">
    <property type="entry name" value="GH18_2"/>
    <property type="match status" value="1"/>
</dbReference>
<dbReference type="EMBL" id="LT558128">
    <property type="protein sequence ID" value="SAM84060.1"/>
    <property type="molecule type" value="Genomic_DNA"/>
</dbReference>
<dbReference type="PANTHER" id="PTHR11177">
    <property type="entry name" value="CHITINASE"/>
    <property type="match status" value="1"/>
</dbReference>
<keyword evidence="5" id="KW-0964">Secreted</keyword>
<dbReference type="GO" id="GO:0008061">
    <property type="term" value="F:chitin binding"/>
    <property type="evidence" value="ECO:0007669"/>
    <property type="project" value="InterPro"/>
</dbReference>
<dbReference type="InterPro" id="IPR050314">
    <property type="entry name" value="Glycosyl_Hydrlase_18"/>
</dbReference>
<dbReference type="GO" id="GO:0006032">
    <property type="term" value="P:chitin catabolic process"/>
    <property type="evidence" value="ECO:0007669"/>
    <property type="project" value="UniProtKB-KW"/>
</dbReference>
<dbReference type="InterPro" id="IPR001579">
    <property type="entry name" value="Glyco_hydro_18_chit_AS"/>
</dbReference>
<keyword evidence="6 11" id="KW-0378">Hydrolase</keyword>
<keyword evidence="7" id="KW-0146">Chitin degradation</keyword>
<keyword evidence="9 11" id="KW-0326">Glycosidase</keyword>
<dbReference type="Gene3D" id="3.10.50.10">
    <property type="match status" value="1"/>
</dbReference>
<dbReference type="GO" id="GO:0008843">
    <property type="term" value="F:endochitinase activity"/>
    <property type="evidence" value="ECO:0007669"/>
    <property type="project" value="UniProtKB-EC"/>
</dbReference>
<evidence type="ECO:0000256" key="10">
    <source>
        <dbReference type="ARBA" id="ARBA00023326"/>
    </source>
</evidence>
<dbReference type="InterPro" id="IPR001223">
    <property type="entry name" value="Glyco_hydro18_cat"/>
</dbReference>
<evidence type="ECO:0000313" key="17">
    <source>
        <dbReference type="Proteomes" id="UP000658997"/>
    </source>
</evidence>
<evidence type="ECO:0000256" key="2">
    <source>
        <dbReference type="ARBA" id="ARBA00004613"/>
    </source>
</evidence>
<dbReference type="AlphaFoldDB" id="A0A1K0G8K3"/>
<organism evidence="14 16">
    <name type="scientific">Ustilago bromivora</name>
    <dbReference type="NCBI Taxonomy" id="307758"/>
    <lineage>
        <taxon>Eukaryota</taxon>
        <taxon>Fungi</taxon>
        <taxon>Dikarya</taxon>
        <taxon>Basidiomycota</taxon>
        <taxon>Ustilaginomycotina</taxon>
        <taxon>Ustilaginomycetes</taxon>
        <taxon>Ustilaginales</taxon>
        <taxon>Ustilaginaceae</taxon>
        <taxon>Ustilago</taxon>
    </lineage>
</organism>
<evidence type="ECO:0000256" key="3">
    <source>
        <dbReference type="ARBA" id="ARBA00008682"/>
    </source>
</evidence>
<dbReference type="FunFam" id="3.20.20.80:FF:000075">
    <property type="entry name" value="Sporulation-specific chitinase"/>
    <property type="match status" value="1"/>
</dbReference>
<dbReference type="Gene3D" id="3.20.20.80">
    <property type="entry name" value="Glycosidases"/>
    <property type="match status" value="1"/>
</dbReference>
<comment type="catalytic activity">
    <reaction evidence="1">
        <text>Random endo-hydrolysis of N-acetyl-beta-D-glucosaminide (1-&gt;4)-beta-linkages in chitin and chitodextrins.</text>
        <dbReference type="EC" id="3.2.1.14"/>
    </reaction>
</comment>
<evidence type="ECO:0000256" key="7">
    <source>
        <dbReference type="ARBA" id="ARBA00023024"/>
    </source>
</evidence>
<keyword evidence="10" id="KW-0624">Polysaccharide degradation</keyword>
<evidence type="ECO:0000256" key="4">
    <source>
        <dbReference type="ARBA" id="ARBA00012729"/>
    </source>
</evidence>
<evidence type="ECO:0000256" key="9">
    <source>
        <dbReference type="ARBA" id="ARBA00023295"/>
    </source>
</evidence>
<dbReference type="PROSITE" id="PS01095">
    <property type="entry name" value="GH18_1"/>
    <property type="match status" value="1"/>
</dbReference>
<reference evidence="16" key="2">
    <citation type="submission" date="2016-04" db="EMBL/GenBank/DDBJ databases">
        <authorList>
            <person name="Guldener U."/>
            <person name="Guldener U."/>
        </authorList>
    </citation>
    <scope>NUCLEOTIDE SEQUENCE [LARGE SCALE GENOMIC DNA]</scope>
    <source>
        <strain evidence="16">UB2112</strain>
    </source>
</reference>
<evidence type="ECO:0000256" key="6">
    <source>
        <dbReference type="ARBA" id="ARBA00022801"/>
    </source>
</evidence>
<evidence type="ECO:0000313" key="16">
    <source>
        <dbReference type="Proteomes" id="UP000179920"/>
    </source>
</evidence>
<dbReference type="EMBL" id="ULHB01000110">
    <property type="protein sequence ID" value="SYW82438.1"/>
    <property type="molecule type" value="Genomic_DNA"/>
</dbReference>
<evidence type="ECO:0000256" key="12">
    <source>
        <dbReference type="SAM" id="MobiDB-lite"/>
    </source>
</evidence>